<organism evidence="2 3">
    <name type="scientific">Lithohypha guttulata</name>
    <dbReference type="NCBI Taxonomy" id="1690604"/>
    <lineage>
        <taxon>Eukaryota</taxon>
        <taxon>Fungi</taxon>
        <taxon>Dikarya</taxon>
        <taxon>Ascomycota</taxon>
        <taxon>Pezizomycotina</taxon>
        <taxon>Eurotiomycetes</taxon>
        <taxon>Chaetothyriomycetidae</taxon>
        <taxon>Chaetothyriales</taxon>
        <taxon>Trichomeriaceae</taxon>
        <taxon>Lithohypha</taxon>
    </lineage>
</organism>
<proteinExistence type="predicted"/>
<dbReference type="EMBL" id="JAVRRG010000116">
    <property type="protein sequence ID" value="KAK5084094.1"/>
    <property type="molecule type" value="Genomic_DNA"/>
</dbReference>
<accession>A0ABR0K322</accession>
<feature type="compositionally biased region" description="Basic and acidic residues" evidence="1">
    <location>
        <begin position="303"/>
        <end position="321"/>
    </location>
</feature>
<sequence>MEERSPYFSDPILALVVRRGGKRAVQGDPEKENRPAEKRRRLSDGDRIDRSGSTDALNAPTRELQSLSSDDSNVPDTHCYVTREDVLAAASRYKGKHPAISDSSDTDSEYNYLLGPSSKRRKKDNPKYGKKKSPKLKHPRCTMKAKECDGVAQNDASCLQSSKTPFTPTTYTQTRRSATFHNGRAMATAVKAAAKSQRLLEGYPLPTDRYPADFTLTELCSEYPNHLFGKNLYPFLQHRWSPNRIVSLMPPQDQVSEAERVSVNAMNSRLKKVKAALERAGEYQLLLTADKTNAEGMLEEAQEEGRESKDGASSSRTKDISNDSETMSYSGIFDKYRYSENSNG</sequence>
<feature type="compositionally biased region" description="Basic and acidic residues" evidence="1">
    <location>
        <begin position="28"/>
        <end position="52"/>
    </location>
</feature>
<gene>
    <name evidence="2" type="ORF">LTR24_007592</name>
</gene>
<evidence type="ECO:0000256" key="1">
    <source>
        <dbReference type="SAM" id="MobiDB-lite"/>
    </source>
</evidence>
<comment type="caution">
    <text evidence="2">The sequence shown here is derived from an EMBL/GenBank/DDBJ whole genome shotgun (WGS) entry which is preliminary data.</text>
</comment>
<reference evidence="2 3" key="1">
    <citation type="submission" date="2023-08" db="EMBL/GenBank/DDBJ databases">
        <title>Black Yeasts Isolated from many extreme environments.</title>
        <authorList>
            <person name="Coleine C."/>
            <person name="Stajich J.E."/>
            <person name="Selbmann L."/>
        </authorList>
    </citation>
    <scope>NUCLEOTIDE SEQUENCE [LARGE SCALE GENOMIC DNA]</scope>
    <source>
        <strain evidence="2 3">CCFEE 5885</strain>
    </source>
</reference>
<dbReference type="Proteomes" id="UP001345013">
    <property type="component" value="Unassembled WGS sequence"/>
</dbReference>
<feature type="compositionally biased region" description="Polar residues" evidence="1">
    <location>
        <begin position="63"/>
        <end position="75"/>
    </location>
</feature>
<evidence type="ECO:0000313" key="2">
    <source>
        <dbReference type="EMBL" id="KAK5084094.1"/>
    </source>
</evidence>
<feature type="region of interest" description="Disordered" evidence="1">
    <location>
        <begin position="92"/>
        <end position="141"/>
    </location>
</feature>
<name>A0ABR0K322_9EURO</name>
<feature type="region of interest" description="Disordered" evidence="1">
    <location>
        <begin position="296"/>
        <end position="326"/>
    </location>
</feature>
<keyword evidence="3" id="KW-1185">Reference proteome</keyword>
<feature type="compositionally biased region" description="Basic residues" evidence="1">
    <location>
        <begin position="118"/>
        <end position="141"/>
    </location>
</feature>
<feature type="region of interest" description="Disordered" evidence="1">
    <location>
        <begin position="20"/>
        <end position="77"/>
    </location>
</feature>
<protein>
    <submittedName>
        <fullName evidence="2">Uncharacterized protein</fullName>
    </submittedName>
</protein>
<evidence type="ECO:0000313" key="3">
    <source>
        <dbReference type="Proteomes" id="UP001345013"/>
    </source>
</evidence>